<dbReference type="InterPro" id="IPR002204">
    <property type="entry name" value="3-OH-isobutyrate_DH-rel_CS"/>
</dbReference>
<organism evidence="2 3">
    <name type="scientific">Crossiella equi</name>
    <dbReference type="NCBI Taxonomy" id="130796"/>
    <lineage>
        <taxon>Bacteria</taxon>
        <taxon>Bacillati</taxon>
        <taxon>Actinomycetota</taxon>
        <taxon>Actinomycetes</taxon>
        <taxon>Pseudonocardiales</taxon>
        <taxon>Pseudonocardiaceae</taxon>
        <taxon>Crossiella</taxon>
    </lineage>
</organism>
<dbReference type="Pfam" id="PF03446">
    <property type="entry name" value="NAD_binding_2"/>
    <property type="match status" value="1"/>
</dbReference>
<evidence type="ECO:0000313" key="3">
    <source>
        <dbReference type="Proteomes" id="UP001519363"/>
    </source>
</evidence>
<dbReference type="Proteomes" id="UP001519363">
    <property type="component" value="Unassembled WGS sequence"/>
</dbReference>
<dbReference type="SUPFAM" id="SSF51735">
    <property type="entry name" value="NAD(P)-binding Rossmann-fold domains"/>
    <property type="match status" value="1"/>
</dbReference>
<accession>A0ABS5AQC2</accession>
<dbReference type="EMBL" id="JAGIOO010000001">
    <property type="protein sequence ID" value="MBP2478768.1"/>
    <property type="molecule type" value="Genomic_DNA"/>
</dbReference>
<dbReference type="InterPro" id="IPR036291">
    <property type="entry name" value="NAD(P)-bd_dom_sf"/>
</dbReference>
<dbReference type="RefSeq" id="WP_086782521.1">
    <property type="nucleotide sequence ID" value="NZ_JAGIOO010000001.1"/>
</dbReference>
<dbReference type="PANTHER" id="PTHR43060">
    <property type="entry name" value="3-HYDROXYISOBUTYRATE DEHYDROGENASE-LIKE 1, MITOCHONDRIAL-RELATED"/>
    <property type="match status" value="1"/>
</dbReference>
<protein>
    <submittedName>
        <fullName evidence="2">3-hydroxyisobutyrate dehydrogenase-like beta-hydroxyacid dehydrogenase</fullName>
    </submittedName>
</protein>
<sequence length="74" mass="7294">MTTIGFLGLGTMGAPMAVNLVRAGHRVTGYDLAGPGLARLREAGGATAALVAAARPSAGSWAWNAISGTPGWSG</sequence>
<proteinExistence type="predicted"/>
<dbReference type="PROSITE" id="PS00895">
    <property type="entry name" value="3_HYDROXYISOBUT_DH"/>
    <property type="match status" value="1"/>
</dbReference>
<evidence type="ECO:0000259" key="1">
    <source>
        <dbReference type="Pfam" id="PF03446"/>
    </source>
</evidence>
<feature type="domain" description="6-phosphogluconate dehydrogenase NADP-binding" evidence="1">
    <location>
        <begin position="3"/>
        <end position="50"/>
    </location>
</feature>
<dbReference type="PANTHER" id="PTHR43060:SF17">
    <property type="entry name" value="L-THREONATE DEHYDROGENASE"/>
    <property type="match status" value="1"/>
</dbReference>
<comment type="caution">
    <text evidence="2">The sequence shown here is derived from an EMBL/GenBank/DDBJ whole genome shotgun (WGS) entry which is preliminary data.</text>
</comment>
<evidence type="ECO:0000313" key="2">
    <source>
        <dbReference type="EMBL" id="MBP2478768.1"/>
    </source>
</evidence>
<gene>
    <name evidence="2" type="ORF">JOF53_007640</name>
</gene>
<keyword evidence="3" id="KW-1185">Reference proteome</keyword>
<dbReference type="Gene3D" id="3.40.50.720">
    <property type="entry name" value="NAD(P)-binding Rossmann-like Domain"/>
    <property type="match status" value="1"/>
</dbReference>
<dbReference type="InterPro" id="IPR006115">
    <property type="entry name" value="6PGDH_NADP-bd"/>
</dbReference>
<reference evidence="2 3" key="1">
    <citation type="submission" date="2021-03" db="EMBL/GenBank/DDBJ databases">
        <title>Sequencing the genomes of 1000 actinobacteria strains.</title>
        <authorList>
            <person name="Klenk H.-P."/>
        </authorList>
    </citation>
    <scope>NUCLEOTIDE SEQUENCE [LARGE SCALE GENOMIC DNA]</scope>
    <source>
        <strain evidence="2 3">DSM 44580</strain>
    </source>
</reference>
<name>A0ABS5AQC2_9PSEU</name>